<evidence type="ECO:0000256" key="1">
    <source>
        <dbReference type="SAM" id="Phobius"/>
    </source>
</evidence>
<comment type="caution">
    <text evidence="2">The sequence shown here is derived from an EMBL/GenBank/DDBJ whole genome shotgun (WGS) entry which is preliminary data.</text>
</comment>
<feature type="transmembrane region" description="Helical" evidence="1">
    <location>
        <begin position="46"/>
        <end position="69"/>
    </location>
</feature>
<feature type="transmembrane region" description="Helical" evidence="1">
    <location>
        <begin position="75"/>
        <end position="95"/>
    </location>
</feature>
<proteinExistence type="predicted"/>
<evidence type="ECO:0000313" key="2">
    <source>
        <dbReference type="EMBL" id="TKT07037.1"/>
    </source>
</evidence>
<dbReference type="EMBL" id="SZPR01000019">
    <property type="protein sequence ID" value="TKT07037.1"/>
    <property type="molecule type" value="Genomic_DNA"/>
</dbReference>
<dbReference type="RefSeq" id="WP_137302616.1">
    <property type="nucleotide sequence ID" value="NZ_BMVD01000004.1"/>
</dbReference>
<keyword evidence="1" id="KW-0812">Transmembrane</keyword>
<keyword evidence="1" id="KW-1133">Transmembrane helix</keyword>
<keyword evidence="1" id="KW-0472">Membrane</keyword>
<dbReference type="AlphaFoldDB" id="A0A4U5WWW5"/>
<accession>A0A4U5WWW5</accession>
<protein>
    <submittedName>
        <fullName evidence="2">Uncharacterized protein</fullName>
    </submittedName>
</protein>
<reference evidence="2 3" key="1">
    <citation type="submission" date="2019-04" db="EMBL/GenBank/DDBJ databases">
        <title>Streptomyces lasaliensis sp.nov., an Actinomycete isolated from soil which produces the polyether antibiotic lasalocid.</title>
        <authorList>
            <person name="Erwin G."/>
            <person name="Haber C."/>
        </authorList>
    </citation>
    <scope>NUCLEOTIDE SEQUENCE [LARGE SCALE GENOMIC DNA]</scope>
    <source>
        <strain evidence="2 3">DSM 40089</strain>
    </source>
</reference>
<gene>
    <name evidence="2" type="ORF">E4U92_24545</name>
</gene>
<evidence type="ECO:0000313" key="3">
    <source>
        <dbReference type="Proteomes" id="UP000308632"/>
    </source>
</evidence>
<organism evidence="2 3">
    <name type="scientific">Streptomyces galbus</name>
    <dbReference type="NCBI Taxonomy" id="33898"/>
    <lineage>
        <taxon>Bacteria</taxon>
        <taxon>Bacillati</taxon>
        <taxon>Actinomycetota</taxon>
        <taxon>Actinomycetes</taxon>
        <taxon>Kitasatosporales</taxon>
        <taxon>Streptomycetaceae</taxon>
        <taxon>Streptomyces</taxon>
    </lineage>
</organism>
<name>A0A4U5WWW5_STRGB</name>
<sequence length="101" mass="10586">MSHRSVCGANYLAGDASLSPCESYGTEEFLMIEQRTQESSGAEGRAASVAGGMGFLGGFATGIGFFAFFPGLPHVVDWGAILVAVGVGGLVRWGVRWWVGR</sequence>
<dbReference type="Proteomes" id="UP000308632">
    <property type="component" value="Unassembled WGS sequence"/>
</dbReference>